<feature type="domain" description="Radical SAM core" evidence="10">
    <location>
        <begin position="48"/>
        <end position="265"/>
    </location>
</feature>
<dbReference type="PANTHER" id="PTHR10949">
    <property type="entry name" value="LIPOYL SYNTHASE"/>
    <property type="match status" value="1"/>
</dbReference>
<evidence type="ECO:0000256" key="7">
    <source>
        <dbReference type="ARBA" id="ARBA00023014"/>
    </source>
</evidence>
<keyword evidence="1 9" id="KW-0004">4Fe-4S</keyword>
<dbReference type="InterPro" id="IPR003698">
    <property type="entry name" value="Lipoyl_synth"/>
</dbReference>
<feature type="binding site" evidence="9">
    <location>
        <position position="36"/>
    </location>
    <ligand>
        <name>[4Fe-4S] cluster</name>
        <dbReference type="ChEBI" id="CHEBI:49883"/>
        <label>1</label>
    </ligand>
</feature>
<dbReference type="SMART" id="SM00729">
    <property type="entry name" value="Elp3"/>
    <property type="match status" value="1"/>
</dbReference>
<evidence type="ECO:0000256" key="2">
    <source>
        <dbReference type="ARBA" id="ARBA00022490"/>
    </source>
</evidence>
<dbReference type="NCBIfam" id="TIGR00510">
    <property type="entry name" value="lipA"/>
    <property type="match status" value="1"/>
</dbReference>
<keyword evidence="7 9" id="KW-0411">Iron-sulfur</keyword>
<name>A0A7C4VRN8_9BACT</name>
<dbReference type="HAMAP" id="MF_00206">
    <property type="entry name" value="Lipoyl_synth"/>
    <property type="match status" value="1"/>
</dbReference>
<dbReference type="GO" id="GO:0009249">
    <property type="term" value="P:protein lipoylation"/>
    <property type="evidence" value="ECO:0007669"/>
    <property type="project" value="UniProtKB-UniRule"/>
</dbReference>
<feature type="binding site" evidence="9">
    <location>
        <position position="276"/>
    </location>
    <ligand>
        <name>[4Fe-4S] cluster</name>
        <dbReference type="ChEBI" id="CHEBI:49883"/>
        <label>1</label>
    </ligand>
</feature>
<dbReference type="AlphaFoldDB" id="A0A7C4VRN8"/>
<dbReference type="NCBIfam" id="NF009544">
    <property type="entry name" value="PRK12928.1"/>
    <property type="match status" value="1"/>
</dbReference>
<keyword evidence="3 9" id="KW-0808">Transferase</keyword>
<feature type="binding site" evidence="9">
    <location>
        <position position="41"/>
    </location>
    <ligand>
        <name>[4Fe-4S] cluster</name>
        <dbReference type="ChEBI" id="CHEBI:49883"/>
        <label>1</label>
    </ligand>
</feature>
<dbReference type="GO" id="GO:0005737">
    <property type="term" value="C:cytoplasm"/>
    <property type="evidence" value="ECO:0007669"/>
    <property type="project" value="UniProtKB-SubCell"/>
</dbReference>
<dbReference type="GO" id="GO:0046872">
    <property type="term" value="F:metal ion binding"/>
    <property type="evidence" value="ECO:0007669"/>
    <property type="project" value="UniProtKB-KW"/>
</dbReference>
<dbReference type="SFLD" id="SFLDF00271">
    <property type="entry name" value="lipoyl_synthase"/>
    <property type="match status" value="1"/>
</dbReference>
<comment type="pathway">
    <text evidence="9">Protein modification; protein lipoylation via endogenous pathway; protein N(6)-(lipoyl)lysine from octanoyl-[acyl-carrier-protein]: step 2/2.</text>
</comment>
<dbReference type="UniPathway" id="UPA00538">
    <property type="reaction ID" value="UER00593"/>
</dbReference>
<comment type="cofactor">
    <cofactor evidence="9">
        <name>[4Fe-4S] cluster</name>
        <dbReference type="ChEBI" id="CHEBI:49883"/>
    </cofactor>
    <text evidence="9">Binds 2 [4Fe-4S] clusters per subunit. One cluster is coordinated with 3 cysteines and an exchangeable S-adenosyl-L-methionine.</text>
</comment>
<dbReference type="SUPFAM" id="SSF102114">
    <property type="entry name" value="Radical SAM enzymes"/>
    <property type="match status" value="1"/>
</dbReference>
<evidence type="ECO:0000256" key="3">
    <source>
        <dbReference type="ARBA" id="ARBA00022679"/>
    </source>
</evidence>
<protein>
    <recommendedName>
        <fullName evidence="9">Lipoyl synthase</fullName>
        <ecNumber evidence="9">2.8.1.8</ecNumber>
    </recommendedName>
    <alternativeName>
        <fullName evidence="9">Lip-syn</fullName>
        <shortName evidence="9">LS</shortName>
    </alternativeName>
    <alternativeName>
        <fullName evidence="9">Lipoate synthase</fullName>
    </alternativeName>
    <alternativeName>
        <fullName evidence="9">Lipoic acid synthase</fullName>
    </alternativeName>
    <alternativeName>
        <fullName evidence="9">Sulfur insertion protein LipA</fullName>
    </alternativeName>
</protein>
<accession>A0A7C4VRN8</accession>
<dbReference type="InterPro" id="IPR058240">
    <property type="entry name" value="rSAM_sf"/>
</dbReference>
<evidence type="ECO:0000256" key="6">
    <source>
        <dbReference type="ARBA" id="ARBA00023004"/>
    </source>
</evidence>
<feature type="binding site" evidence="9">
    <location>
        <position position="62"/>
    </location>
    <ligand>
        <name>[4Fe-4S] cluster</name>
        <dbReference type="ChEBI" id="CHEBI:49883"/>
        <label>2</label>
        <note>4Fe-4S-S-AdoMet</note>
    </ligand>
</feature>
<dbReference type="PROSITE" id="PS51918">
    <property type="entry name" value="RADICAL_SAM"/>
    <property type="match status" value="1"/>
</dbReference>
<dbReference type="EMBL" id="DSUH01000344">
    <property type="protein sequence ID" value="HGU34131.1"/>
    <property type="molecule type" value="Genomic_DNA"/>
</dbReference>
<keyword evidence="2 9" id="KW-0963">Cytoplasm</keyword>
<reference evidence="11" key="1">
    <citation type="journal article" date="2020" name="mSystems">
        <title>Genome- and Community-Level Interaction Insights into Carbon Utilization and Element Cycling Functions of Hydrothermarchaeota in Hydrothermal Sediment.</title>
        <authorList>
            <person name="Zhou Z."/>
            <person name="Liu Y."/>
            <person name="Xu W."/>
            <person name="Pan J."/>
            <person name="Luo Z.H."/>
            <person name="Li M."/>
        </authorList>
    </citation>
    <scope>NUCLEOTIDE SEQUENCE [LARGE SCALE GENOMIC DNA]</scope>
    <source>
        <strain evidence="11">SpSt-477</strain>
    </source>
</reference>
<organism evidence="11">
    <name type="scientific">Desulfatirhabdium butyrativorans</name>
    <dbReference type="NCBI Taxonomy" id="340467"/>
    <lineage>
        <taxon>Bacteria</taxon>
        <taxon>Pseudomonadati</taxon>
        <taxon>Thermodesulfobacteriota</taxon>
        <taxon>Desulfobacteria</taxon>
        <taxon>Desulfobacterales</taxon>
        <taxon>Desulfatirhabdiaceae</taxon>
        <taxon>Desulfatirhabdium</taxon>
    </lineage>
</organism>
<dbReference type="NCBIfam" id="NF004019">
    <property type="entry name" value="PRK05481.1"/>
    <property type="match status" value="1"/>
</dbReference>
<dbReference type="FunFam" id="3.20.20.70:FF:000040">
    <property type="entry name" value="Lipoyl synthase"/>
    <property type="match status" value="1"/>
</dbReference>
<sequence>MTIIPKPEWLRRRLPTGGRYEHVRRLLRQGHLHTVCENACCPNQWECYSRNTATFLILGPVCTRNCRFCAVHKGHPEPVDPKEPFRVAEAARQLQLHHVVITSVTRDDLPDGGASQFVRTIEAVRNLLPDAGIEVLIPDFQGDGSALNAVLQARPTVLNHNIETVPRLYPLVRPMADYRRSLDLLARVAAARPSDILVKSGIMVGLGETDAEIISTCMELKDHGCTLLTIGQYLQPSAAHLPVQRYVRPEQFEAYREKALEIGFSAVASGPFVRSSYHAGAMAEPFLAERSKAR</sequence>
<dbReference type="SFLD" id="SFLDS00029">
    <property type="entry name" value="Radical_SAM"/>
    <property type="match status" value="1"/>
</dbReference>
<dbReference type="Gene3D" id="3.20.20.70">
    <property type="entry name" value="Aldolase class I"/>
    <property type="match status" value="1"/>
</dbReference>
<dbReference type="InterPro" id="IPR013785">
    <property type="entry name" value="Aldolase_TIM"/>
</dbReference>
<dbReference type="PIRSF" id="PIRSF005963">
    <property type="entry name" value="Lipoyl_synth"/>
    <property type="match status" value="1"/>
</dbReference>
<dbReference type="SFLD" id="SFLDG01058">
    <property type="entry name" value="lipoyl_synthase_like"/>
    <property type="match status" value="1"/>
</dbReference>
<dbReference type="GO" id="GO:0016992">
    <property type="term" value="F:lipoate synthase activity"/>
    <property type="evidence" value="ECO:0007669"/>
    <property type="project" value="UniProtKB-UniRule"/>
</dbReference>
<dbReference type="InterPro" id="IPR006638">
    <property type="entry name" value="Elp3/MiaA/NifB-like_rSAM"/>
</dbReference>
<keyword evidence="4 9" id="KW-0949">S-adenosyl-L-methionine</keyword>
<comment type="caution">
    <text evidence="11">The sequence shown here is derived from an EMBL/GenBank/DDBJ whole genome shotgun (WGS) entry which is preliminary data.</text>
</comment>
<dbReference type="EC" id="2.8.1.8" evidence="9"/>
<evidence type="ECO:0000256" key="5">
    <source>
        <dbReference type="ARBA" id="ARBA00022723"/>
    </source>
</evidence>
<dbReference type="Pfam" id="PF04055">
    <property type="entry name" value="Radical_SAM"/>
    <property type="match status" value="1"/>
</dbReference>
<keyword evidence="6 9" id="KW-0408">Iron</keyword>
<dbReference type="PANTHER" id="PTHR10949:SF0">
    <property type="entry name" value="LIPOYL SYNTHASE, MITOCHONDRIAL"/>
    <property type="match status" value="1"/>
</dbReference>
<dbReference type="Pfam" id="PF16881">
    <property type="entry name" value="LIAS_N"/>
    <property type="match status" value="1"/>
</dbReference>
<dbReference type="InterPro" id="IPR031691">
    <property type="entry name" value="LIAS_N"/>
</dbReference>
<comment type="function">
    <text evidence="9">Catalyzes the radical-mediated insertion of two sulfur atoms into the C-6 and C-8 positions of the octanoyl moiety bound to the lipoyl domains of lipoate-dependent enzymes, thereby converting the octanoylated domains into lipoylated derivatives.</text>
</comment>
<evidence type="ECO:0000259" key="10">
    <source>
        <dbReference type="PROSITE" id="PS51918"/>
    </source>
</evidence>
<evidence type="ECO:0000256" key="1">
    <source>
        <dbReference type="ARBA" id="ARBA00022485"/>
    </source>
</evidence>
<dbReference type="CDD" id="cd01335">
    <property type="entry name" value="Radical_SAM"/>
    <property type="match status" value="1"/>
</dbReference>
<proteinExistence type="inferred from homology"/>
<keyword evidence="5 9" id="KW-0479">Metal-binding</keyword>
<evidence type="ECO:0000256" key="4">
    <source>
        <dbReference type="ARBA" id="ARBA00022691"/>
    </source>
</evidence>
<feature type="binding site" evidence="9">
    <location>
        <position position="47"/>
    </location>
    <ligand>
        <name>[4Fe-4S] cluster</name>
        <dbReference type="ChEBI" id="CHEBI:49883"/>
        <label>1</label>
    </ligand>
</feature>
<gene>
    <name evidence="9 11" type="primary">lipA</name>
    <name evidence="11" type="ORF">ENS29_14990</name>
</gene>
<evidence type="ECO:0000313" key="11">
    <source>
        <dbReference type="EMBL" id="HGU34131.1"/>
    </source>
</evidence>
<evidence type="ECO:0000256" key="8">
    <source>
        <dbReference type="ARBA" id="ARBA00047326"/>
    </source>
</evidence>
<comment type="similarity">
    <text evidence="9">Belongs to the radical SAM superfamily. Lipoyl synthase family.</text>
</comment>
<comment type="subcellular location">
    <subcellularLocation>
        <location evidence="9">Cytoplasm</location>
    </subcellularLocation>
</comment>
<dbReference type="InterPro" id="IPR007197">
    <property type="entry name" value="rSAM"/>
</dbReference>
<evidence type="ECO:0000256" key="9">
    <source>
        <dbReference type="HAMAP-Rule" id="MF_00206"/>
    </source>
</evidence>
<feature type="binding site" evidence="9">
    <location>
        <position position="69"/>
    </location>
    <ligand>
        <name>[4Fe-4S] cluster</name>
        <dbReference type="ChEBI" id="CHEBI:49883"/>
        <label>2</label>
        <note>4Fe-4S-S-AdoMet</note>
    </ligand>
</feature>
<comment type="catalytic activity">
    <reaction evidence="8 9">
        <text>[[Fe-S] cluster scaffold protein carrying a second [4Fe-4S](2+) cluster] + N(6)-octanoyl-L-lysyl-[protein] + 2 oxidized [2Fe-2S]-[ferredoxin] + 2 S-adenosyl-L-methionine + 4 H(+) = [[Fe-S] cluster scaffold protein] + N(6)-[(R)-dihydrolipoyl]-L-lysyl-[protein] + 4 Fe(3+) + 2 hydrogen sulfide + 2 5'-deoxyadenosine + 2 L-methionine + 2 reduced [2Fe-2S]-[ferredoxin]</text>
        <dbReference type="Rhea" id="RHEA:16585"/>
        <dbReference type="Rhea" id="RHEA-COMP:9928"/>
        <dbReference type="Rhea" id="RHEA-COMP:10000"/>
        <dbReference type="Rhea" id="RHEA-COMP:10001"/>
        <dbReference type="Rhea" id="RHEA-COMP:10475"/>
        <dbReference type="Rhea" id="RHEA-COMP:14568"/>
        <dbReference type="Rhea" id="RHEA-COMP:14569"/>
        <dbReference type="ChEBI" id="CHEBI:15378"/>
        <dbReference type="ChEBI" id="CHEBI:17319"/>
        <dbReference type="ChEBI" id="CHEBI:29034"/>
        <dbReference type="ChEBI" id="CHEBI:29919"/>
        <dbReference type="ChEBI" id="CHEBI:33722"/>
        <dbReference type="ChEBI" id="CHEBI:33737"/>
        <dbReference type="ChEBI" id="CHEBI:33738"/>
        <dbReference type="ChEBI" id="CHEBI:57844"/>
        <dbReference type="ChEBI" id="CHEBI:59789"/>
        <dbReference type="ChEBI" id="CHEBI:78809"/>
        <dbReference type="ChEBI" id="CHEBI:83100"/>
        <dbReference type="EC" id="2.8.1.8"/>
    </reaction>
</comment>
<feature type="binding site" evidence="9">
    <location>
        <position position="66"/>
    </location>
    <ligand>
        <name>[4Fe-4S] cluster</name>
        <dbReference type="ChEBI" id="CHEBI:49883"/>
        <label>2</label>
        <note>4Fe-4S-S-AdoMet</note>
    </ligand>
</feature>
<dbReference type="GO" id="GO:0051539">
    <property type="term" value="F:4 iron, 4 sulfur cluster binding"/>
    <property type="evidence" value="ECO:0007669"/>
    <property type="project" value="UniProtKB-UniRule"/>
</dbReference>